<dbReference type="EMBL" id="JBHTON010000029">
    <property type="protein sequence ID" value="MFD1485496.1"/>
    <property type="molecule type" value="Genomic_DNA"/>
</dbReference>
<dbReference type="RefSeq" id="WP_125751124.1">
    <property type="nucleotide sequence ID" value="NZ_JBHTON010000029.1"/>
</dbReference>
<comment type="caution">
    <text evidence="1">The sequence shown here is derived from an EMBL/GenBank/DDBJ whole genome shotgun (WGS) entry which is preliminary data.</text>
</comment>
<keyword evidence="2" id="KW-1185">Reference proteome</keyword>
<proteinExistence type="predicted"/>
<accession>A0ABW4EAP2</accession>
<dbReference type="InterPro" id="IPR010360">
    <property type="entry name" value="DUF956"/>
</dbReference>
<evidence type="ECO:0000313" key="2">
    <source>
        <dbReference type="Proteomes" id="UP001597252"/>
    </source>
</evidence>
<gene>
    <name evidence="1" type="ORF">ACFQ5J_09665</name>
</gene>
<name>A0ABW4EAP2_9LACO</name>
<protein>
    <submittedName>
        <fullName evidence="1">DUF956 family protein</fullName>
    </submittedName>
</protein>
<evidence type="ECO:0000313" key="1">
    <source>
        <dbReference type="EMBL" id="MFD1485496.1"/>
    </source>
</evidence>
<dbReference type="Proteomes" id="UP001597252">
    <property type="component" value="Unassembled WGS sequence"/>
</dbReference>
<organism evidence="1 2">
    <name type="scientific">Lacticaseibacillus baoqingensis</name>
    <dbReference type="NCBI Taxonomy" id="2486013"/>
    <lineage>
        <taxon>Bacteria</taxon>
        <taxon>Bacillati</taxon>
        <taxon>Bacillota</taxon>
        <taxon>Bacilli</taxon>
        <taxon>Lactobacillales</taxon>
        <taxon>Lactobacillaceae</taxon>
        <taxon>Lacticaseibacillus</taxon>
    </lineage>
</organism>
<sequence>MVESAFGKIESLNSKVELVEKGTSYLGLGDYGKIMIGDRGFEFYSDRNIKNYIQLPWREVDVVIASIMFGGKWIPRFAIRTKKNGTYSFASHDPKAVLRACREHIPADHIVRSLSFNQVFRQAIKNFPQTMHALPGRLRSRLGKHKD</sequence>
<dbReference type="Pfam" id="PF06115">
    <property type="entry name" value="DUF956"/>
    <property type="match status" value="1"/>
</dbReference>
<reference evidence="2" key="1">
    <citation type="journal article" date="2019" name="Int. J. Syst. Evol. Microbiol.">
        <title>The Global Catalogue of Microorganisms (GCM) 10K type strain sequencing project: providing services to taxonomists for standard genome sequencing and annotation.</title>
        <authorList>
            <consortium name="The Broad Institute Genomics Platform"/>
            <consortium name="The Broad Institute Genome Sequencing Center for Infectious Disease"/>
            <person name="Wu L."/>
            <person name="Ma J."/>
        </authorList>
    </citation>
    <scope>NUCLEOTIDE SEQUENCE [LARGE SCALE GENOMIC DNA]</scope>
    <source>
        <strain evidence="2">CCM 8903</strain>
    </source>
</reference>